<reference evidence="1" key="1">
    <citation type="submission" date="2014-09" db="EMBL/GenBank/DDBJ databases">
        <authorList>
            <person name="Magalhaes I.L.F."/>
            <person name="Oliveira U."/>
            <person name="Santos F.R."/>
            <person name="Vidigal T.H.D.A."/>
            <person name="Brescovit A.D."/>
            <person name="Santos A.J."/>
        </authorList>
    </citation>
    <scope>NUCLEOTIDE SEQUENCE</scope>
    <source>
        <tissue evidence="1">Shoot tissue taken approximately 20 cm above the soil surface</tissue>
    </source>
</reference>
<evidence type="ECO:0000313" key="1">
    <source>
        <dbReference type="EMBL" id="JAD15422.1"/>
    </source>
</evidence>
<organism evidence="1">
    <name type="scientific">Arundo donax</name>
    <name type="common">Giant reed</name>
    <name type="synonym">Donax arundinaceus</name>
    <dbReference type="NCBI Taxonomy" id="35708"/>
    <lineage>
        <taxon>Eukaryota</taxon>
        <taxon>Viridiplantae</taxon>
        <taxon>Streptophyta</taxon>
        <taxon>Embryophyta</taxon>
        <taxon>Tracheophyta</taxon>
        <taxon>Spermatophyta</taxon>
        <taxon>Magnoliopsida</taxon>
        <taxon>Liliopsida</taxon>
        <taxon>Poales</taxon>
        <taxon>Poaceae</taxon>
        <taxon>PACMAD clade</taxon>
        <taxon>Arundinoideae</taxon>
        <taxon>Arundineae</taxon>
        <taxon>Arundo</taxon>
    </lineage>
</organism>
<sequence>MLGANVAEMQQEMLQQQSTVTDKLNHIIATNLPSAAKDKRKRYQVISDLDFSIRYKQVLIPNRV</sequence>
<proteinExistence type="predicted"/>
<reference evidence="1" key="2">
    <citation type="journal article" date="2015" name="Data Brief">
        <title>Shoot transcriptome of the giant reed, Arundo donax.</title>
        <authorList>
            <person name="Barrero R.A."/>
            <person name="Guerrero F.D."/>
            <person name="Moolhuijzen P."/>
            <person name="Goolsby J.A."/>
            <person name="Tidwell J."/>
            <person name="Bellgard S.E."/>
            <person name="Bellgard M.I."/>
        </authorList>
    </citation>
    <scope>NUCLEOTIDE SEQUENCE</scope>
    <source>
        <tissue evidence="1">Shoot tissue taken approximately 20 cm above the soil surface</tissue>
    </source>
</reference>
<dbReference type="EMBL" id="GBRH01282473">
    <property type="protein sequence ID" value="JAD15422.1"/>
    <property type="molecule type" value="Transcribed_RNA"/>
</dbReference>
<name>A0A0A9U6K2_ARUDO</name>
<protein>
    <submittedName>
        <fullName evidence="1">Uncharacterized protein</fullName>
    </submittedName>
</protein>
<dbReference type="AlphaFoldDB" id="A0A0A9U6K2"/>
<accession>A0A0A9U6K2</accession>